<dbReference type="EMBL" id="SWLG01000007">
    <property type="protein sequence ID" value="TLS37222.1"/>
    <property type="molecule type" value="Genomic_DNA"/>
</dbReference>
<organism evidence="2 3">
    <name type="scientific">Exobacillus caeni</name>
    <dbReference type="NCBI Taxonomy" id="2574798"/>
    <lineage>
        <taxon>Bacteria</taxon>
        <taxon>Bacillati</taxon>
        <taxon>Bacillota</taxon>
        <taxon>Bacilli</taxon>
        <taxon>Bacillales</taxon>
        <taxon>Guptibacillaceae</taxon>
        <taxon>Exobacillus</taxon>
    </lineage>
</organism>
<keyword evidence="3" id="KW-1185">Reference proteome</keyword>
<dbReference type="AlphaFoldDB" id="A0A5R9F0R5"/>
<dbReference type="Proteomes" id="UP000308230">
    <property type="component" value="Unassembled WGS sequence"/>
</dbReference>
<comment type="caution">
    <text evidence="2">The sequence shown here is derived from an EMBL/GenBank/DDBJ whole genome shotgun (WGS) entry which is preliminary data.</text>
</comment>
<evidence type="ECO:0000313" key="2">
    <source>
        <dbReference type="EMBL" id="TLS37222.1"/>
    </source>
</evidence>
<gene>
    <name evidence="2" type="ORF">FCL54_11905</name>
</gene>
<sequence length="359" mass="39987">MAASLDGQLQDFLKQGTVIPAHPLALKSDRTLDVERQRALTKYYLASGAGGIAVGVHTTQFEIRDQGIDLYEPVLRLAAEEVNKSHVKSPFIKVAGIAGPSDQALNEAKTAKRLGYDLGLVSMGGLTDLSESDHLERVKAVAEVIPVFGFYLQPAVGGRVFSYDFWRDFAELPGVYAIKLAPFDRYQTLDVVRAVCASSRNEEISLYTGNDDNIVADLLTEYHFRIGEKLVTKQIVGGLLGHWAVWTTKAVELLEKVKEARQTGMVPLELLRLGAEITDANAALFDPFHQFKGSIAGINEVLRRQGMLCENICLSEKERLSPGQSEEIDRIYQQYPHLQDDEFIKEHIDRWLSAERAKK</sequence>
<dbReference type="Gene3D" id="3.20.20.70">
    <property type="entry name" value="Aldolase class I"/>
    <property type="match status" value="1"/>
</dbReference>
<dbReference type="SUPFAM" id="SSF51569">
    <property type="entry name" value="Aldolase"/>
    <property type="match status" value="1"/>
</dbReference>
<reference evidence="2 3" key="1">
    <citation type="submission" date="2019-04" db="EMBL/GenBank/DDBJ databases">
        <title>Bacillus caeni sp. nov., a bacterium isolated from mangrove sediment.</title>
        <authorList>
            <person name="Huang H."/>
            <person name="Mo K."/>
            <person name="Hu Y."/>
        </authorList>
    </citation>
    <scope>NUCLEOTIDE SEQUENCE [LARGE SCALE GENOMIC DNA]</scope>
    <source>
        <strain evidence="2 3">HB172195</strain>
    </source>
</reference>
<evidence type="ECO:0000256" key="1">
    <source>
        <dbReference type="ARBA" id="ARBA00023239"/>
    </source>
</evidence>
<dbReference type="OrthoDB" id="9770698at2"/>
<accession>A0A5R9F0R5</accession>
<dbReference type="InterPro" id="IPR002220">
    <property type="entry name" value="DapA-like"/>
</dbReference>
<dbReference type="PANTHER" id="PTHR12128:SF51">
    <property type="entry name" value="BLL4205 PROTEIN"/>
    <property type="match status" value="1"/>
</dbReference>
<dbReference type="GO" id="GO:0008840">
    <property type="term" value="F:4-hydroxy-tetrahydrodipicolinate synthase activity"/>
    <property type="evidence" value="ECO:0007669"/>
    <property type="project" value="TreeGrafter"/>
</dbReference>
<proteinExistence type="predicted"/>
<dbReference type="PANTHER" id="PTHR12128">
    <property type="entry name" value="DIHYDRODIPICOLINATE SYNTHASE"/>
    <property type="match status" value="1"/>
</dbReference>
<dbReference type="InterPro" id="IPR013785">
    <property type="entry name" value="Aldolase_TIM"/>
</dbReference>
<protein>
    <submittedName>
        <fullName evidence="2">Dihydrodipicolinate synthase family protein</fullName>
    </submittedName>
</protein>
<dbReference type="RefSeq" id="WP_138126693.1">
    <property type="nucleotide sequence ID" value="NZ_SWLG01000007.1"/>
</dbReference>
<name>A0A5R9F0R5_9BACL</name>
<dbReference type="SMART" id="SM01130">
    <property type="entry name" value="DHDPS"/>
    <property type="match status" value="1"/>
</dbReference>
<evidence type="ECO:0000313" key="3">
    <source>
        <dbReference type="Proteomes" id="UP000308230"/>
    </source>
</evidence>
<keyword evidence="1" id="KW-0456">Lyase</keyword>